<dbReference type="Proteomes" id="UP001165090">
    <property type="component" value="Unassembled WGS sequence"/>
</dbReference>
<evidence type="ECO:0000256" key="2">
    <source>
        <dbReference type="SAM" id="MobiDB-lite"/>
    </source>
</evidence>
<dbReference type="InterPro" id="IPR002110">
    <property type="entry name" value="Ankyrin_rpt"/>
</dbReference>
<protein>
    <recommendedName>
        <fullName evidence="5">Ankyrin repeat protein</fullName>
    </recommendedName>
</protein>
<feature type="non-terminal residue" evidence="3">
    <location>
        <position position="289"/>
    </location>
</feature>
<evidence type="ECO:0000313" key="4">
    <source>
        <dbReference type="Proteomes" id="UP001165090"/>
    </source>
</evidence>
<evidence type="ECO:0000256" key="1">
    <source>
        <dbReference type="PROSITE-ProRule" id="PRU00023"/>
    </source>
</evidence>
<dbReference type="SUPFAM" id="SSF48403">
    <property type="entry name" value="Ankyrin repeat"/>
    <property type="match status" value="1"/>
</dbReference>
<dbReference type="InterPro" id="IPR036770">
    <property type="entry name" value="Ankyrin_rpt-contain_sf"/>
</dbReference>
<feature type="repeat" description="ANK" evidence="1">
    <location>
        <begin position="228"/>
        <end position="257"/>
    </location>
</feature>
<proteinExistence type="predicted"/>
<dbReference type="Gene3D" id="1.25.40.20">
    <property type="entry name" value="Ankyrin repeat-containing domain"/>
    <property type="match status" value="1"/>
</dbReference>
<dbReference type="PROSITE" id="PS50088">
    <property type="entry name" value="ANK_REPEAT"/>
    <property type="match status" value="1"/>
</dbReference>
<gene>
    <name evidence="3" type="ORF">VaNZ11_015398</name>
</gene>
<accession>A0ABQ5SM75</accession>
<keyword evidence="4" id="KW-1185">Reference proteome</keyword>
<sequence>MHRMKRLRQAKTGINGPDSNRSLQSLPPVLQQVIMSWAGRGGHGAFASCKALRAAFNTAIHSPDLLSRYCLSAWGPKNAVQRAFEVASTIFKYFSKQDYEQKLLGLLHGLAGKGATFHGYNIMDAICTGFVSVLGEVLQLLDSPSEEPERGMSKHVAACCSGLVNCIYLPQFNEEMVRLLVRAITVTAGVPIHFSTFAAAFREAAWHGRSSIIGALLEAAPPQRCINTALHYAAKTSHGDVVKQLFAAGATISEISTWAAFCGAHQAVVRPVVDAMRRSGAWGRDMAVK</sequence>
<evidence type="ECO:0008006" key="5">
    <source>
        <dbReference type="Google" id="ProtNLM"/>
    </source>
</evidence>
<reference evidence="3 4" key="1">
    <citation type="journal article" date="2023" name="IScience">
        <title>Expanded male sex-determining region conserved during the evolution of homothallism in the green alga Volvox.</title>
        <authorList>
            <person name="Yamamoto K."/>
            <person name="Matsuzaki R."/>
            <person name="Mahakham W."/>
            <person name="Heman W."/>
            <person name="Sekimoto H."/>
            <person name="Kawachi M."/>
            <person name="Minakuchi Y."/>
            <person name="Toyoda A."/>
            <person name="Nozaki H."/>
        </authorList>
    </citation>
    <scope>NUCLEOTIDE SEQUENCE [LARGE SCALE GENOMIC DNA]</scope>
    <source>
        <strain evidence="3 4">NIES-4468</strain>
    </source>
</reference>
<comment type="caution">
    <text evidence="3">The sequence shown here is derived from an EMBL/GenBank/DDBJ whole genome shotgun (WGS) entry which is preliminary data.</text>
</comment>
<dbReference type="Pfam" id="PF00023">
    <property type="entry name" value="Ank"/>
    <property type="match status" value="1"/>
</dbReference>
<dbReference type="EMBL" id="BSDZ01000094">
    <property type="protein sequence ID" value="GLI70492.1"/>
    <property type="molecule type" value="Genomic_DNA"/>
</dbReference>
<dbReference type="PROSITE" id="PS50297">
    <property type="entry name" value="ANK_REP_REGION"/>
    <property type="match status" value="1"/>
</dbReference>
<organism evidence="3 4">
    <name type="scientific">Volvox africanus</name>
    <dbReference type="NCBI Taxonomy" id="51714"/>
    <lineage>
        <taxon>Eukaryota</taxon>
        <taxon>Viridiplantae</taxon>
        <taxon>Chlorophyta</taxon>
        <taxon>core chlorophytes</taxon>
        <taxon>Chlorophyceae</taxon>
        <taxon>CS clade</taxon>
        <taxon>Chlamydomonadales</taxon>
        <taxon>Volvocaceae</taxon>
        <taxon>Volvox</taxon>
    </lineage>
</organism>
<evidence type="ECO:0000313" key="3">
    <source>
        <dbReference type="EMBL" id="GLI70492.1"/>
    </source>
</evidence>
<feature type="region of interest" description="Disordered" evidence="2">
    <location>
        <begin position="1"/>
        <end position="24"/>
    </location>
</feature>
<name>A0ABQ5SM75_9CHLO</name>
<keyword evidence="1" id="KW-0040">ANK repeat</keyword>